<evidence type="ECO:0000313" key="6">
    <source>
        <dbReference type="Proteomes" id="UP000260640"/>
    </source>
</evidence>
<dbReference type="EMBL" id="QRMN01000002">
    <property type="protein sequence ID" value="RHJ80796.1"/>
    <property type="molecule type" value="Genomic_DNA"/>
</dbReference>
<dbReference type="EMBL" id="QSPP01000040">
    <property type="protein sequence ID" value="RGJ86254.1"/>
    <property type="molecule type" value="Genomic_DNA"/>
</dbReference>
<feature type="compositionally biased region" description="Basic and acidic residues" evidence="1">
    <location>
        <begin position="7"/>
        <end position="20"/>
    </location>
</feature>
<evidence type="ECO:0000313" key="8">
    <source>
        <dbReference type="Proteomes" id="UP000283429"/>
    </source>
</evidence>
<dbReference type="Proteomes" id="UP000261003">
    <property type="component" value="Unassembled WGS sequence"/>
</dbReference>
<dbReference type="Proteomes" id="UP000260640">
    <property type="component" value="Unassembled WGS sequence"/>
</dbReference>
<feature type="region of interest" description="Disordered" evidence="1">
    <location>
        <begin position="1"/>
        <end position="49"/>
    </location>
</feature>
<evidence type="ECO:0000313" key="7">
    <source>
        <dbReference type="Proteomes" id="UP000261003"/>
    </source>
</evidence>
<name>A0A3E4JJ13_PHOVU</name>
<evidence type="ECO:0000256" key="1">
    <source>
        <dbReference type="SAM" id="MobiDB-lite"/>
    </source>
</evidence>
<evidence type="ECO:0000313" key="5">
    <source>
        <dbReference type="EMBL" id="RHJ80796.1"/>
    </source>
</evidence>
<dbReference type="Proteomes" id="UP000283958">
    <property type="component" value="Unassembled WGS sequence"/>
</dbReference>
<proteinExistence type="predicted"/>
<sequence length="478" mass="54731">MAIQFHQEMKDRDYPTKEPVRNPQQSNEQANPMGQLEKENPFPDPIGLTPRQRSALLRRHALHQKYDKAVALYAETNMPLKTIAMECHVSAGGLGSYLRRYWRELVLHRHRIPLEGENPYAVKIMSEGKPNVVSHARYKKAIDACLSLEDIELNVSQIARKHGVEGTGLANFMRIHEPEVIPWREKVRHWLGINDNTHRGATPACTKQYAEAVELYKKTDMTIPEIAGACHVSPSGFKQHLRFYHKNILEQKRKKRSEAQARPEKKRGELSGNGRTYKPSLRTEDKYAKALSLYKDTALTLKEIAERTHVTAEGLRSYLHKWHIDLVRERAGLSSKAEGGLDLRKSKKRMKTVAAKYEKAIGSLRKHPRPIAHAAKEFGLHPETFREYLHKHEPELANRQGMVQTSEGKRMSRQSKEKYAEAIRLYGTTTETLKDIATRLGLTYNSIGGYIRRNHPEVINAHSTLLIEKDEKSVITSK</sequence>
<dbReference type="EMBL" id="QSJM01000025">
    <property type="protein sequence ID" value="RHD80394.1"/>
    <property type="molecule type" value="Genomic_DNA"/>
</dbReference>
<comment type="caution">
    <text evidence="2">The sequence shown here is derived from an EMBL/GenBank/DDBJ whole genome shotgun (WGS) entry which is preliminary data.</text>
</comment>
<reference evidence="6 7" key="1">
    <citation type="submission" date="2018-08" db="EMBL/GenBank/DDBJ databases">
        <title>A genome reference for cultivated species of the human gut microbiota.</title>
        <authorList>
            <person name="Zou Y."/>
            <person name="Xue W."/>
            <person name="Luo G."/>
        </authorList>
    </citation>
    <scope>NUCLEOTIDE SEQUENCE [LARGE SCALE GENOMIC DNA]</scope>
    <source>
        <strain evidence="5 9">AM09-18</strain>
        <strain evidence="4 8">AM30-40</strain>
        <strain evidence="3 7">OM08-13BH</strain>
        <strain evidence="2 6">TM05-16</strain>
    </source>
</reference>
<dbReference type="AlphaFoldDB" id="A0A3E4JJ13"/>
<dbReference type="Proteomes" id="UP000283429">
    <property type="component" value="Unassembled WGS sequence"/>
</dbReference>
<feature type="compositionally biased region" description="Polar residues" evidence="1">
    <location>
        <begin position="22"/>
        <end position="32"/>
    </location>
</feature>
<accession>A0A3E4JJ13</accession>
<gene>
    <name evidence="5" type="ORF">DW105_01635</name>
    <name evidence="4" type="ORF">DW783_09900</name>
    <name evidence="3" type="ORF">DXC16_19665</name>
    <name evidence="2" type="ORF">DXD46_12740</name>
</gene>
<evidence type="ECO:0000313" key="4">
    <source>
        <dbReference type="EMBL" id="RHD80394.1"/>
    </source>
</evidence>
<organism evidence="2 6">
    <name type="scientific">Phocaeicola vulgatus</name>
    <name type="common">Bacteroides vulgatus</name>
    <dbReference type="NCBI Taxonomy" id="821"/>
    <lineage>
        <taxon>Bacteria</taxon>
        <taxon>Pseudomonadati</taxon>
        <taxon>Bacteroidota</taxon>
        <taxon>Bacteroidia</taxon>
        <taxon>Bacteroidales</taxon>
        <taxon>Bacteroidaceae</taxon>
        <taxon>Phocaeicola</taxon>
    </lineage>
</organism>
<evidence type="ECO:0000313" key="3">
    <source>
        <dbReference type="EMBL" id="RGM40289.1"/>
    </source>
</evidence>
<feature type="region of interest" description="Disordered" evidence="1">
    <location>
        <begin position="251"/>
        <end position="281"/>
    </location>
</feature>
<evidence type="ECO:0000313" key="2">
    <source>
        <dbReference type="EMBL" id="RGJ86254.1"/>
    </source>
</evidence>
<protein>
    <submittedName>
        <fullName evidence="2">Uncharacterized protein</fullName>
    </submittedName>
</protein>
<dbReference type="RefSeq" id="WP_117700010.1">
    <property type="nucleotide sequence ID" value="NZ_CP181425.1"/>
</dbReference>
<evidence type="ECO:0000313" key="9">
    <source>
        <dbReference type="Proteomes" id="UP000283958"/>
    </source>
</evidence>
<feature type="compositionally biased region" description="Basic and acidic residues" evidence="1">
    <location>
        <begin position="251"/>
        <end position="269"/>
    </location>
</feature>
<dbReference type="EMBL" id="QSTG01000046">
    <property type="protein sequence ID" value="RGM40289.1"/>
    <property type="molecule type" value="Genomic_DNA"/>
</dbReference>